<protein>
    <submittedName>
        <fullName evidence="3">Galactitol-specific enzyme IIB component of PTS</fullName>
    </submittedName>
</protein>
<keyword evidence="1" id="KW-0808">Transferase</keyword>
<dbReference type="RefSeq" id="WP_095043221.1">
    <property type="nucleotide sequence ID" value="NZ_LN890655.1"/>
</dbReference>
<dbReference type="InterPro" id="IPR003501">
    <property type="entry name" value="PTS_EIIB_2/3"/>
</dbReference>
<proteinExistence type="predicted"/>
<dbReference type="Pfam" id="PF02302">
    <property type="entry name" value="PTS_IIB"/>
    <property type="match status" value="1"/>
</dbReference>
<evidence type="ECO:0000313" key="3">
    <source>
        <dbReference type="EMBL" id="CUS03776.2"/>
    </source>
</evidence>
<gene>
    <name evidence="3" type="ORF">CFX0092_A1898</name>
</gene>
<dbReference type="SUPFAM" id="SSF52794">
    <property type="entry name" value="PTS system IIB component-like"/>
    <property type="match status" value="1"/>
</dbReference>
<organism evidence="3 4">
    <name type="scientific">Candidatus Promineifilum breve</name>
    <dbReference type="NCBI Taxonomy" id="1806508"/>
    <lineage>
        <taxon>Bacteria</taxon>
        <taxon>Bacillati</taxon>
        <taxon>Chloroflexota</taxon>
        <taxon>Ardenticatenia</taxon>
        <taxon>Candidatus Promineifilales</taxon>
        <taxon>Candidatus Promineifilaceae</taxon>
        <taxon>Candidatus Promineifilum</taxon>
    </lineage>
</organism>
<feature type="domain" description="PTS EIIB type-2" evidence="2">
    <location>
        <begin position="5"/>
        <end position="94"/>
    </location>
</feature>
<dbReference type="Proteomes" id="UP000215027">
    <property type="component" value="Chromosome I"/>
</dbReference>
<keyword evidence="4" id="KW-1185">Reference proteome</keyword>
<dbReference type="PROSITE" id="PS51099">
    <property type="entry name" value="PTS_EIIB_TYPE_2"/>
    <property type="match status" value="1"/>
</dbReference>
<dbReference type="CDD" id="cd05566">
    <property type="entry name" value="PTS_IIB_galactitol"/>
    <property type="match status" value="1"/>
</dbReference>
<dbReference type="EMBL" id="LN890655">
    <property type="protein sequence ID" value="CUS03776.2"/>
    <property type="molecule type" value="Genomic_DNA"/>
</dbReference>
<reference evidence="3" key="1">
    <citation type="submission" date="2016-01" db="EMBL/GenBank/DDBJ databases">
        <authorList>
            <person name="Mcilroy J.S."/>
            <person name="Karst M S."/>
            <person name="Albertsen M."/>
        </authorList>
    </citation>
    <scope>NUCLEOTIDE SEQUENCE</scope>
    <source>
        <strain evidence="3">Cfx-K</strain>
    </source>
</reference>
<dbReference type="GO" id="GO:0008982">
    <property type="term" value="F:protein-N(PI)-phosphohistidine-sugar phosphotransferase activity"/>
    <property type="evidence" value="ECO:0007669"/>
    <property type="project" value="InterPro"/>
</dbReference>
<dbReference type="Gene3D" id="3.40.50.2300">
    <property type="match status" value="1"/>
</dbReference>
<dbReference type="OrthoDB" id="6505030at2"/>
<dbReference type="KEGG" id="pbf:CFX0092_A1898"/>
<evidence type="ECO:0000313" key="4">
    <source>
        <dbReference type="Proteomes" id="UP000215027"/>
    </source>
</evidence>
<evidence type="ECO:0000256" key="1">
    <source>
        <dbReference type="ARBA" id="ARBA00022679"/>
    </source>
</evidence>
<dbReference type="GO" id="GO:0009401">
    <property type="term" value="P:phosphoenolpyruvate-dependent sugar phosphotransferase system"/>
    <property type="evidence" value="ECO:0007669"/>
    <property type="project" value="InterPro"/>
</dbReference>
<evidence type="ECO:0000259" key="2">
    <source>
        <dbReference type="PROSITE" id="PS51099"/>
    </source>
</evidence>
<dbReference type="InterPro" id="IPR036095">
    <property type="entry name" value="PTS_EIIB-like_sf"/>
</dbReference>
<sequence length="94" mass="9798">MASPKRILVACGTAIATSTVVAKGIEEALKARGIPVITRQCKATEVRGLAPGYDLIVTTTPVPKDLDVPVIQTLAFLTGIGKEAVIEQIADALK</sequence>
<accession>A0A160T1N9</accession>
<dbReference type="AlphaFoldDB" id="A0A160T1N9"/>
<dbReference type="InterPro" id="IPR013011">
    <property type="entry name" value="PTS_EIIB_2"/>
</dbReference>
<name>A0A160T1N9_9CHLR</name>